<dbReference type="RefSeq" id="WP_134120339.1">
    <property type="nucleotide sequence ID" value="NZ_SODF01000002.1"/>
</dbReference>
<evidence type="ECO:0000313" key="3">
    <source>
        <dbReference type="Proteomes" id="UP000295447"/>
    </source>
</evidence>
<comment type="caution">
    <text evidence="2">The sequence shown here is derived from an EMBL/GenBank/DDBJ whole genome shotgun (WGS) entry which is preliminary data.</text>
</comment>
<dbReference type="PANTHER" id="PTHR37807">
    <property type="entry name" value="OS07G0160300 PROTEIN"/>
    <property type="match status" value="1"/>
</dbReference>
<feature type="region of interest" description="Disordered" evidence="1">
    <location>
        <begin position="127"/>
        <end position="146"/>
    </location>
</feature>
<name>A0A4R7ZHN8_9ACTN</name>
<sequence>MNDVVVVQMSGPPGAGKTTIARELVRHRRLVAIDRDVVLSAMLDSDPEPDGTLTFARIASYNVVKAMADGVLTQGLGVIIDSPCFYDELLTAGQALAAKHGVPYRYIECVTEDISLLDTRLRSRPTLRSQRPSVEAPPVDLTPDPENSGTALFTDWIAKSKRPPTYLPLDTTKPVADCVTEALAFLDA</sequence>
<proteinExistence type="predicted"/>
<gene>
    <name evidence="2" type="ORF">EV650_3777</name>
</gene>
<evidence type="ECO:0000256" key="1">
    <source>
        <dbReference type="SAM" id="MobiDB-lite"/>
    </source>
</evidence>
<evidence type="ECO:0000313" key="2">
    <source>
        <dbReference type="EMBL" id="TDW17213.1"/>
    </source>
</evidence>
<dbReference type="Gene3D" id="3.40.50.300">
    <property type="entry name" value="P-loop containing nucleotide triphosphate hydrolases"/>
    <property type="match status" value="1"/>
</dbReference>
<dbReference type="AlphaFoldDB" id="A0A4R7ZHN8"/>
<organism evidence="2 3">
    <name type="scientific">Kribbella kalugense</name>
    <dbReference type="NCBI Taxonomy" id="2512221"/>
    <lineage>
        <taxon>Bacteria</taxon>
        <taxon>Bacillati</taxon>
        <taxon>Actinomycetota</taxon>
        <taxon>Actinomycetes</taxon>
        <taxon>Propionibacteriales</taxon>
        <taxon>Kribbellaceae</taxon>
        <taxon>Kribbella</taxon>
    </lineage>
</organism>
<dbReference type="PANTHER" id="PTHR37807:SF3">
    <property type="entry name" value="OS07G0160300 PROTEIN"/>
    <property type="match status" value="1"/>
</dbReference>
<keyword evidence="2" id="KW-0808">Transferase</keyword>
<dbReference type="SUPFAM" id="SSF52540">
    <property type="entry name" value="P-loop containing nucleoside triphosphate hydrolases"/>
    <property type="match status" value="1"/>
</dbReference>
<protein>
    <submittedName>
        <fullName evidence="2">Putative kinase</fullName>
    </submittedName>
</protein>
<accession>A0A4R7ZHN8</accession>
<dbReference type="GO" id="GO:0016301">
    <property type="term" value="F:kinase activity"/>
    <property type="evidence" value="ECO:0007669"/>
    <property type="project" value="UniProtKB-KW"/>
</dbReference>
<reference evidence="2 3" key="1">
    <citation type="submission" date="2019-03" db="EMBL/GenBank/DDBJ databases">
        <title>Genomic Encyclopedia of Type Strains, Phase III (KMG-III): the genomes of soil and plant-associated and newly described type strains.</title>
        <authorList>
            <person name="Whitman W."/>
        </authorList>
    </citation>
    <scope>NUCLEOTIDE SEQUENCE [LARGE SCALE GENOMIC DNA]</scope>
    <source>
        <strain evidence="2 3">VKM Ac-2570</strain>
    </source>
</reference>
<dbReference type="OrthoDB" id="3819922at2"/>
<dbReference type="InterPro" id="IPR027417">
    <property type="entry name" value="P-loop_NTPase"/>
</dbReference>
<keyword evidence="3" id="KW-1185">Reference proteome</keyword>
<dbReference type="Proteomes" id="UP000295447">
    <property type="component" value="Unassembled WGS sequence"/>
</dbReference>
<dbReference type="EMBL" id="SODF01000002">
    <property type="protein sequence ID" value="TDW17213.1"/>
    <property type="molecule type" value="Genomic_DNA"/>
</dbReference>
<dbReference type="Pfam" id="PF13671">
    <property type="entry name" value="AAA_33"/>
    <property type="match status" value="1"/>
</dbReference>
<keyword evidence="2" id="KW-0418">Kinase</keyword>